<name>A0A7J7CXN9_TRIWF</name>
<dbReference type="PANTHER" id="PTHR45642:SF35">
    <property type="entry name" value="GDSL ESTERASE_LIPASE APG"/>
    <property type="match status" value="1"/>
</dbReference>
<comment type="caution">
    <text evidence="2">The sequence shown here is derived from an EMBL/GenBank/DDBJ whole genome shotgun (WGS) entry which is preliminary data.</text>
</comment>
<dbReference type="PANTHER" id="PTHR45642">
    <property type="entry name" value="GDSL ESTERASE/LIPASE EXL3"/>
    <property type="match status" value="1"/>
</dbReference>
<evidence type="ECO:0000256" key="1">
    <source>
        <dbReference type="ARBA" id="ARBA00008668"/>
    </source>
</evidence>
<dbReference type="Gene3D" id="3.40.50.1110">
    <property type="entry name" value="SGNH hydrolase"/>
    <property type="match status" value="1"/>
</dbReference>
<dbReference type="Proteomes" id="UP000593562">
    <property type="component" value="Unassembled WGS sequence"/>
</dbReference>
<evidence type="ECO:0000313" key="2">
    <source>
        <dbReference type="EMBL" id="KAF5738830.1"/>
    </source>
</evidence>
<dbReference type="InterPro" id="IPR036514">
    <property type="entry name" value="SGNH_hydro_sf"/>
</dbReference>
<reference evidence="2 3" key="1">
    <citation type="journal article" date="2020" name="Nat. Commun.">
        <title>Genome of Tripterygium wilfordii and identification of cytochrome P450 involved in triptolide biosynthesis.</title>
        <authorList>
            <person name="Tu L."/>
            <person name="Su P."/>
            <person name="Zhang Z."/>
            <person name="Gao L."/>
            <person name="Wang J."/>
            <person name="Hu T."/>
            <person name="Zhou J."/>
            <person name="Zhang Y."/>
            <person name="Zhao Y."/>
            <person name="Liu Y."/>
            <person name="Song Y."/>
            <person name="Tong Y."/>
            <person name="Lu Y."/>
            <person name="Yang J."/>
            <person name="Xu C."/>
            <person name="Jia M."/>
            <person name="Peters R.J."/>
            <person name="Huang L."/>
            <person name="Gao W."/>
        </authorList>
    </citation>
    <scope>NUCLEOTIDE SEQUENCE [LARGE SCALE GENOMIC DNA]</scope>
    <source>
        <strain evidence="3">cv. XIE 37</strain>
        <tissue evidence="2">Leaf</tissue>
    </source>
</reference>
<proteinExistence type="inferred from homology"/>
<dbReference type="GO" id="GO:0048046">
    <property type="term" value="C:apoplast"/>
    <property type="evidence" value="ECO:0007669"/>
    <property type="project" value="TreeGrafter"/>
</dbReference>
<gene>
    <name evidence="2" type="ORF">HS088_TW12G00023</name>
</gene>
<sequence length="219" mass="24271">MQCRLAMNFFQNYYVNPRLNKVYTADQYGLSLVGSFTRFVKDLYGLGARKLGVTSLPPLGCLPAAITLFGFHKPGCVSGINADVQKFNKRIDSASKALQKQLPGLKVVIFDIYKPLYDIVNSPSNYGFKEARRGCCRTGRVGATVFLCNPTTLAGTCPNATEWKEESVTFSCLLEHKVSQFTTRVAHLNEAFSVVRRVPILRPTMPAAGVNPWPAMILR</sequence>
<dbReference type="InParanoid" id="A0A7J7CXN9"/>
<dbReference type="InterPro" id="IPR050592">
    <property type="entry name" value="GDSL_lipolytic_enzyme"/>
</dbReference>
<evidence type="ECO:0000313" key="3">
    <source>
        <dbReference type="Proteomes" id="UP000593562"/>
    </source>
</evidence>
<dbReference type="EMBL" id="JAAARO010000012">
    <property type="protein sequence ID" value="KAF5738830.1"/>
    <property type="molecule type" value="Genomic_DNA"/>
</dbReference>
<protein>
    <submittedName>
        <fullName evidence="2">GDSL esterase/lipase APG</fullName>
    </submittedName>
</protein>
<organism evidence="2 3">
    <name type="scientific">Tripterygium wilfordii</name>
    <name type="common">Thunder God vine</name>
    <dbReference type="NCBI Taxonomy" id="458696"/>
    <lineage>
        <taxon>Eukaryota</taxon>
        <taxon>Viridiplantae</taxon>
        <taxon>Streptophyta</taxon>
        <taxon>Embryophyta</taxon>
        <taxon>Tracheophyta</taxon>
        <taxon>Spermatophyta</taxon>
        <taxon>Magnoliopsida</taxon>
        <taxon>eudicotyledons</taxon>
        <taxon>Gunneridae</taxon>
        <taxon>Pentapetalae</taxon>
        <taxon>rosids</taxon>
        <taxon>fabids</taxon>
        <taxon>Celastrales</taxon>
        <taxon>Celastraceae</taxon>
        <taxon>Tripterygium</taxon>
    </lineage>
</organism>
<dbReference type="GO" id="GO:0016788">
    <property type="term" value="F:hydrolase activity, acting on ester bonds"/>
    <property type="evidence" value="ECO:0007669"/>
    <property type="project" value="InterPro"/>
</dbReference>
<keyword evidence="3" id="KW-1185">Reference proteome</keyword>
<dbReference type="InterPro" id="IPR001087">
    <property type="entry name" value="GDSL"/>
</dbReference>
<accession>A0A7J7CXN9</accession>
<dbReference type="AlphaFoldDB" id="A0A7J7CXN9"/>
<dbReference type="Pfam" id="PF00657">
    <property type="entry name" value="Lipase_GDSL"/>
    <property type="match status" value="1"/>
</dbReference>
<comment type="similarity">
    <text evidence="1">Belongs to the 'GDSL' lipolytic enzyme family.</text>
</comment>